<dbReference type="InterPro" id="IPR053079">
    <property type="entry name" value="SPS2_domain"/>
</dbReference>
<proteinExistence type="predicted"/>
<dbReference type="SUPFAM" id="SSF52058">
    <property type="entry name" value="L domain-like"/>
    <property type="match status" value="1"/>
</dbReference>
<keyword evidence="2" id="KW-1185">Reference proteome</keyword>
<dbReference type="InterPro" id="IPR004843">
    <property type="entry name" value="Calcineurin-like_PHP"/>
</dbReference>
<dbReference type="Gene3D" id="3.60.21.10">
    <property type="match status" value="1"/>
</dbReference>
<dbReference type="AlphaFoldDB" id="A0A1I7UAB0"/>
<evidence type="ECO:0000259" key="1">
    <source>
        <dbReference type="Pfam" id="PF00149"/>
    </source>
</evidence>
<sequence>MHGFRERDDGEKACLFDDLSSMESGCQHLIGDVLIDSKNEKYTWKLENVTNIYGELAVLGTVELTNEECIRTYGNELGQDYYCRVNDMFRAMPICGIFNGKIFCCHGGPTPDMIAPLQFFERIKKVPTNDIEARANLCVRWADYKETHPLTREKLKLHEMFTTKEIRCAGIQNFTQHGAIYGLRMIGCIFVFEDIRSCNTEYSSLLVSVDAQTTHLRTTLDGIRQLKSYLIKT</sequence>
<evidence type="ECO:0000313" key="2">
    <source>
        <dbReference type="Proteomes" id="UP000095282"/>
    </source>
</evidence>
<dbReference type="Proteomes" id="UP000095282">
    <property type="component" value="Unplaced"/>
</dbReference>
<dbReference type="PANTHER" id="PTHR21662">
    <property type="entry name" value="RECEPTOR PROTEIN-TYROSINE KINASE"/>
    <property type="match status" value="1"/>
</dbReference>
<evidence type="ECO:0000313" key="3">
    <source>
        <dbReference type="WBParaSite" id="Csp11.Scaffold629.g16461.t1"/>
    </source>
</evidence>
<feature type="domain" description="Calcineurin-like phosphoesterase" evidence="1">
    <location>
        <begin position="27"/>
        <end position="131"/>
    </location>
</feature>
<dbReference type="PANTHER" id="PTHR21662:SF59">
    <property type="entry name" value="RECEPTOR PROTEIN-TYROSINE KINASE"/>
    <property type="match status" value="1"/>
</dbReference>
<organism evidence="2 3">
    <name type="scientific">Caenorhabditis tropicalis</name>
    <dbReference type="NCBI Taxonomy" id="1561998"/>
    <lineage>
        <taxon>Eukaryota</taxon>
        <taxon>Metazoa</taxon>
        <taxon>Ecdysozoa</taxon>
        <taxon>Nematoda</taxon>
        <taxon>Chromadorea</taxon>
        <taxon>Rhabditida</taxon>
        <taxon>Rhabditina</taxon>
        <taxon>Rhabditomorpha</taxon>
        <taxon>Rhabditoidea</taxon>
        <taxon>Rhabditidae</taxon>
        <taxon>Peloderinae</taxon>
        <taxon>Caenorhabditis</taxon>
    </lineage>
</organism>
<dbReference type="InterPro" id="IPR029052">
    <property type="entry name" value="Metallo-depent_PP-like"/>
</dbReference>
<reference evidence="3" key="1">
    <citation type="submission" date="2016-11" db="UniProtKB">
        <authorList>
            <consortium name="WormBaseParasite"/>
        </authorList>
    </citation>
    <scope>IDENTIFICATION</scope>
</reference>
<protein>
    <submittedName>
        <fullName evidence="3">Metallophos domain-containing protein</fullName>
    </submittedName>
</protein>
<name>A0A1I7UAB0_9PELO</name>
<dbReference type="SUPFAM" id="SSF56300">
    <property type="entry name" value="Metallo-dependent phosphatases"/>
    <property type="match status" value="1"/>
</dbReference>
<dbReference type="GO" id="GO:0016787">
    <property type="term" value="F:hydrolase activity"/>
    <property type="evidence" value="ECO:0007669"/>
    <property type="project" value="InterPro"/>
</dbReference>
<dbReference type="WBParaSite" id="Csp11.Scaffold629.g16461.t1">
    <property type="protein sequence ID" value="Csp11.Scaffold629.g16461.t1"/>
    <property type="gene ID" value="Csp11.Scaffold629.g16461"/>
</dbReference>
<dbReference type="STRING" id="1561998.A0A1I7UAB0"/>
<dbReference type="Pfam" id="PF00149">
    <property type="entry name" value="Metallophos"/>
    <property type="match status" value="1"/>
</dbReference>
<accession>A0A1I7UAB0</accession>